<dbReference type="STRING" id="155865.SAMN05216515_10677"/>
<dbReference type="RefSeq" id="WP_090470595.1">
    <property type="nucleotide sequence ID" value="NZ_CACWQI010000006.1"/>
</dbReference>
<evidence type="ECO:0000259" key="2">
    <source>
        <dbReference type="Pfam" id="PF18202"/>
    </source>
</evidence>
<evidence type="ECO:0000259" key="1">
    <source>
        <dbReference type="Pfam" id="PF05257"/>
    </source>
</evidence>
<dbReference type="Gene3D" id="3.90.1720.10">
    <property type="entry name" value="endopeptidase domain like (from Nostoc punctiforme)"/>
    <property type="match status" value="1"/>
</dbReference>
<name>A0A1I7G900_9FIRM</name>
<protein>
    <submittedName>
        <fullName evidence="3">Uncharacterized protein</fullName>
    </submittedName>
</protein>
<dbReference type="NCBIfam" id="NF033903">
    <property type="entry name" value="VaFE_rpt"/>
    <property type="match status" value="1"/>
</dbReference>
<dbReference type="InterPro" id="IPR041100">
    <property type="entry name" value="TQ"/>
</dbReference>
<feature type="domain" description="T-Q ester bond containing" evidence="2">
    <location>
        <begin position="230"/>
        <end position="328"/>
    </location>
</feature>
<organism evidence="3 4">
    <name type="scientific">Eubacterium pyruvativorans</name>
    <dbReference type="NCBI Taxonomy" id="155865"/>
    <lineage>
        <taxon>Bacteria</taxon>
        <taxon>Bacillati</taxon>
        <taxon>Bacillota</taxon>
        <taxon>Clostridia</taxon>
        <taxon>Eubacteriales</taxon>
        <taxon>Eubacteriaceae</taxon>
        <taxon>Eubacterium</taxon>
    </lineage>
</organism>
<dbReference type="Proteomes" id="UP000198817">
    <property type="component" value="Unassembled WGS sequence"/>
</dbReference>
<accession>A0A1I7G900</accession>
<dbReference type="OrthoDB" id="2295014at2"/>
<dbReference type="Pfam" id="PF18202">
    <property type="entry name" value="TQ"/>
    <property type="match status" value="1"/>
</dbReference>
<dbReference type="AlphaFoldDB" id="A0A1I7G900"/>
<dbReference type="EMBL" id="FPBT01000005">
    <property type="protein sequence ID" value="SFU44934.1"/>
    <property type="molecule type" value="Genomic_DNA"/>
</dbReference>
<keyword evidence="4" id="KW-1185">Reference proteome</keyword>
<proteinExistence type="predicted"/>
<dbReference type="InterPro" id="IPR007921">
    <property type="entry name" value="CHAP_dom"/>
</dbReference>
<gene>
    <name evidence="3" type="ORF">SAMN05216508_10576</name>
</gene>
<sequence>MKREKGIGMRVLTMLLTAVLAVVIALASCTGMSHGASYTVKQWGQGNLNDQYLSRYDGHRYDYYIKGMPYNHCTGYVSWALRKVYGIPSYAFAMNKPYVRNIRDWVLKNRKAKNFQLVGGGTVNVKTGKIRHSKGYDPKPGDIVFFHTKRNSLTPATTLKKGYAGMGGYWSHVAIIGSNGTMHHDKSDPDGYCYRYTPDSLIQRNVKFIRYSGYSYSYQVWRLAPSVDPAVTGEAQVEGTEGREAAADSEVLIRDTMQMNDLTVGARYELTGIVMDAASGEPYRDAQGNTVTVKHNFTAETGSYRLELEYPVNTAGMEDGTKLCLFSELRLRGEKRVLASSGGSASGAETILVTK</sequence>
<dbReference type="Pfam" id="PF05257">
    <property type="entry name" value="CHAP"/>
    <property type="match status" value="1"/>
</dbReference>
<evidence type="ECO:0000313" key="3">
    <source>
        <dbReference type="EMBL" id="SFU44934.1"/>
    </source>
</evidence>
<feature type="domain" description="Peptidase C51" evidence="1">
    <location>
        <begin position="65"/>
        <end position="181"/>
    </location>
</feature>
<dbReference type="PROSITE" id="PS51257">
    <property type="entry name" value="PROKAR_LIPOPROTEIN"/>
    <property type="match status" value="1"/>
</dbReference>
<reference evidence="3 4" key="1">
    <citation type="submission" date="2016-10" db="EMBL/GenBank/DDBJ databases">
        <authorList>
            <person name="de Groot N.N."/>
        </authorList>
    </citation>
    <scope>NUCLEOTIDE SEQUENCE [LARGE SCALE GENOMIC DNA]</scope>
    <source>
        <strain evidence="3 4">KHGC13</strain>
    </source>
</reference>
<dbReference type="Gene3D" id="2.60.40.3930">
    <property type="match status" value="1"/>
</dbReference>
<evidence type="ECO:0000313" key="4">
    <source>
        <dbReference type="Proteomes" id="UP000198817"/>
    </source>
</evidence>